<dbReference type="InterPro" id="IPR027417">
    <property type="entry name" value="P-loop_NTPase"/>
</dbReference>
<dbReference type="SMART" id="SM00382">
    <property type="entry name" value="AAA"/>
    <property type="match status" value="1"/>
</dbReference>
<dbReference type="OrthoDB" id="9810077at2"/>
<feature type="domain" description="ABC transporter" evidence="3">
    <location>
        <begin position="4"/>
        <end position="238"/>
    </location>
</feature>
<gene>
    <name evidence="4" type="ORF">TMES_15740</name>
</gene>
<sequence length="266" mass="28757">MTELIIDDLSIAYGNKQVLTHISLPAFAPGALIGVLGPNGVGKSSFLRALAGLNKYGGSAKLNGAEINRMAHQTRARHIGYLPQSLPQGTSLVAYEAVLSACRAVRPDLAHNAAQAFAEATFEQLGITSLAFQALNQMSGGQRQMVGLAQVIVRAPDIMLLDEPTSALDLRWQLRVLDVVRRIARQQRGLALMALHDINLALRHCDHIVLFGNGAVLASDCAQNVMTPQRLRDAYQVDGRIEYCSRGTPFVIVDRLSSPPGQTLEN</sequence>
<dbReference type="STRING" id="1293891.TMES_15740"/>
<dbReference type="EMBL" id="JFKA01000007">
    <property type="protein sequence ID" value="OSQ37241.1"/>
    <property type="molecule type" value="Genomic_DNA"/>
</dbReference>
<dbReference type="InterPro" id="IPR003593">
    <property type="entry name" value="AAA+_ATPase"/>
</dbReference>
<dbReference type="Pfam" id="PF00005">
    <property type="entry name" value="ABC_tran"/>
    <property type="match status" value="1"/>
</dbReference>
<proteinExistence type="predicted"/>
<dbReference type="GO" id="GO:0016887">
    <property type="term" value="F:ATP hydrolysis activity"/>
    <property type="evidence" value="ECO:0007669"/>
    <property type="project" value="InterPro"/>
</dbReference>
<dbReference type="PANTHER" id="PTHR42794">
    <property type="entry name" value="HEMIN IMPORT ATP-BINDING PROTEIN HMUV"/>
    <property type="match status" value="1"/>
</dbReference>
<comment type="caution">
    <text evidence="4">The sequence shown here is derived from an EMBL/GenBank/DDBJ whole genome shotgun (WGS) entry which is preliminary data.</text>
</comment>
<evidence type="ECO:0000259" key="3">
    <source>
        <dbReference type="PROSITE" id="PS50893"/>
    </source>
</evidence>
<dbReference type="GO" id="GO:0005524">
    <property type="term" value="F:ATP binding"/>
    <property type="evidence" value="ECO:0007669"/>
    <property type="project" value="UniProtKB-KW"/>
</dbReference>
<dbReference type="PROSITE" id="PS50893">
    <property type="entry name" value="ABC_TRANSPORTER_2"/>
    <property type="match status" value="1"/>
</dbReference>
<dbReference type="InterPro" id="IPR017871">
    <property type="entry name" value="ABC_transporter-like_CS"/>
</dbReference>
<keyword evidence="1" id="KW-0547">Nucleotide-binding</keyword>
<organism evidence="4 5">
    <name type="scientific">Thalassospira mesophila</name>
    <dbReference type="NCBI Taxonomy" id="1293891"/>
    <lineage>
        <taxon>Bacteria</taxon>
        <taxon>Pseudomonadati</taxon>
        <taxon>Pseudomonadota</taxon>
        <taxon>Alphaproteobacteria</taxon>
        <taxon>Rhodospirillales</taxon>
        <taxon>Thalassospiraceae</taxon>
        <taxon>Thalassospira</taxon>
    </lineage>
</organism>
<accession>A0A1Y2KXW6</accession>
<name>A0A1Y2KXW6_9PROT</name>
<dbReference type="CDD" id="cd03214">
    <property type="entry name" value="ABC_Iron-Siderophores_B12_Hemin"/>
    <property type="match status" value="1"/>
</dbReference>
<evidence type="ECO:0000313" key="5">
    <source>
        <dbReference type="Proteomes" id="UP000193391"/>
    </source>
</evidence>
<evidence type="ECO:0000256" key="2">
    <source>
        <dbReference type="ARBA" id="ARBA00022840"/>
    </source>
</evidence>
<protein>
    <submittedName>
        <fullName evidence="4">ABC transporter</fullName>
    </submittedName>
</protein>
<dbReference type="RefSeq" id="WP_085584242.1">
    <property type="nucleotide sequence ID" value="NZ_JFKA01000007.1"/>
</dbReference>
<reference evidence="4 5" key="1">
    <citation type="submission" date="2014-03" db="EMBL/GenBank/DDBJ databases">
        <title>The draft genome sequence of Thalassospira mesophila JCM 18969.</title>
        <authorList>
            <person name="Lai Q."/>
            <person name="Shao Z."/>
        </authorList>
    </citation>
    <scope>NUCLEOTIDE SEQUENCE [LARGE SCALE GENOMIC DNA]</scope>
    <source>
        <strain evidence="4 5">JCM 18969</strain>
    </source>
</reference>
<dbReference type="Gene3D" id="3.40.50.300">
    <property type="entry name" value="P-loop containing nucleotide triphosphate hydrolases"/>
    <property type="match status" value="1"/>
</dbReference>
<dbReference type="AlphaFoldDB" id="A0A1Y2KXW6"/>
<dbReference type="SUPFAM" id="SSF52540">
    <property type="entry name" value="P-loop containing nucleoside triphosphate hydrolases"/>
    <property type="match status" value="1"/>
</dbReference>
<dbReference type="PANTHER" id="PTHR42794:SF2">
    <property type="entry name" value="ABC TRANSPORTER ATP-BINDING PROTEIN"/>
    <property type="match status" value="1"/>
</dbReference>
<dbReference type="Proteomes" id="UP000193391">
    <property type="component" value="Unassembled WGS sequence"/>
</dbReference>
<dbReference type="InterPro" id="IPR003439">
    <property type="entry name" value="ABC_transporter-like_ATP-bd"/>
</dbReference>
<keyword evidence="5" id="KW-1185">Reference proteome</keyword>
<evidence type="ECO:0000256" key="1">
    <source>
        <dbReference type="ARBA" id="ARBA00022741"/>
    </source>
</evidence>
<keyword evidence="2" id="KW-0067">ATP-binding</keyword>
<dbReference type="PROSITE" id="PS00211">
    <property type="entry name" value="ABC_TRANSPORTER_1"/>
    <property type="match status" value="1"/>
</dbReference>
<evidence type="ECO:0000313" key="4">
    <source>
        <dbReference type="EMBL" id="OSQ37241.1"/>
    </source>
</evidence>